<keyword evidence="2" id="KW-0472">Membrane</keyword>
<dbReference type="AlphaFoldDB" id="A0AAD3TWL7"/>
<dbReference type="InterPro" id="IPR018811">
    <property type="entry name" value="MRX11"/>
</dbReference>
<gene>
    <name evidence="3" type="ORF">CspeluHIS016_0405960</name>
</gene>
<dbReference type="PANTHER" id="PTHR28002:SF1">
    <property type="entry name" value="MIOREX COMPLEX COMPONENT 11"/>
    <property type="match status" value="1"/>
</dbReference>
<comment type="caution">
    <text evidence="3">The sequence shown here is derived from an EMBL/GenBank/DDBJ whole genome shotgun (WGS) entry which is preliminary data.</text>
</comment>
<evidence type="ECO:0000256" key="1">
    <source>
        <dbReference type="SAM" id="MobiDB-lite"/>
    </source>
</evidence>
<reference evidence="3" key="2">
    <citation type="submission" date="2023-06" db="EMBL/GenBank/DDBJ databases">
        <authorList>
            <person name="Kobayashi Y."/>
            <person name="Kayamori A."/>
            <person name="Aoki K."/>
            <person name="Shiwa Y."/>
            <person name="Fujita N."/>
            <person name="Sugita T."/>
            <person name="Iwasaki W."/>
            <person name="Tanaka N."/>
            <person name="Takashima M."/>
        </authorList>
    </citation>
    <scope>NUCLEOTIDE SEQUENCE</scope>
    <source>
        <strain evidence="3">HIS016</strain>
    </source>
</reference>
<proteinExistence type="predicted"/>
<protein>
    <submittedName>
        <fullName evidence="3">Uncharacterized protein</fullName>
    </submittedName>
</protein>
<keyword evidence="2" id="KW-1133">Transmembrane helix</keyword>
<keyword evidence="4" id="KW-1185">Reference proteome</keyword>
<dbReference type="Pfam" id="PF10306">
    <property type="entry name" value="FLILHELTA"/>
    <property type="match status" value="1"/>
</dbReference>
<dbReference type="GO" id="GO:0005739">
    <property type="term" value="C:mitochondrion"/>
    <property type="evidence" value="ECO:0007669"/>
    <property type="project" value="TreeGrafter"/>
</dbReference>
<dbReference type="Proteomes" id="UP001222932">
    <property type="component" value="Unassembled WGS sequence"/>
</dbReference>
<evidence type="ECO:0000313" key="4">
    <source>
        <dbReference type="Proteomes" id="UP001222932"/>
    </source>
</evidence>
<dbReference type="PANTHER" id="PTHR28002">
    <property type="entry name" value="MIOREX COMPLEX COMPONENT 11"/>
    <property type="match status" value="1"/>
</dbReference>
<sequence length="267" mass="28127">MIRPAMSRALGTRRVLAAPIVTRSRFPPSRLASTVAAISKTAPTAASTTPLASTAIPTPAPVRASTDPPTTVAGRKLPSKLSAYAPTLARLSARTGVPLPSLLASFLVLHELTALVPLVLVFYLFSALGAGAAFLNYLHAMAKKTTGEDVAGPWASMAHVTREWYDEGAARVERVGRRYGLFGFEKGSEVSGMGREAAGTVADAVAAYVVVKALMPVRVAVSVGAAPGFARLVFRPMQRLAARLRTPRMRAGVARVKPEAKPEKQSS</sequence>
<organism evidence="3 4">
    <name type="scientific">Cutaneotrichosporon spelunceum</name>
    <dbReference type="NCBI Taxonomy" id="1672016"/>
    <lineage>
        <taxon>Eukaryota</taxon>
        <taxon>Fungi</taxon>
        <taxon>Dikarya</taxon>
        <taxon>Basidiomycota</taxon>
        <taxon>Agaricomycotina</taxon>
        <taxon>Tremellomycetes</taxon>
        <taxon>Trichosporonales</taxon>
        <taxon>Trichosporonaceae</taxon>
        <taxon>Cutaneotrichosporon</taxon>
    </lineage>
</organism>
<accession>A0AAD3TWL7</accession>
<reference evidence="3" key="1">
    <citation type="journal article" date="2023" name="BMC Genomics">
        <title>Chromosome-level genome assemblies of Cutaneotrichosporon spp. (Trichosporonales, Basidiomycota) reveal imbalanced evolution between nucleotide sequences and chromosome synteny.</title>
        <authorList>
            <person name="Kobayashi Y."/>
            <person name="Kayamori A."/>
            <person name="Aoki K."/>
            <person name="Shiwa Y."/>
            <person name="Matsutani M."/>
            <person name="Fujita N."/>
            <person name="Sugita T."/>
            <person name="Iwasaki W."/>
            <person name="Tanaka N."/>
            <person name="Takashima M."/>
        </authorList>
    </citation>
    <scope>NUCLEOTIDE SEQUENCE</scope>
    <source>
        <strain evidence="3">HIS016</strain>
    </source>
</reference>
<feature type="transmembrane region" description="Helical" evidence="2">
    <location>
        <begin position="115"/>
        <end position="138"/>
    </location>
</feature>
<feature type="region of interest" description="Disordered" evidence="1">
    <location>
        <begin position="49"/>
        <end position="72"/>
    </location>
</feature>
<keyword evidence="2" id="KW-0812">Transmembrane</keyword>
<dbReference type="EMBL" id="BTCM01000004">
    <property type="protein sequence ID" value="GMK57762.1"/>
    <property type="molecule type" value="Genomic_DNA"/>
</dbReference>
<evidence type="ECO:0000256" key="2">
    <source>
        <dbReference type="SAM" id="Phobius"/>
    </source>
</evidence>
<evidence type="ECO:0000313" key="3">
    <source>
        <dbReference type="EMBL" id="GMK57762.1"/>
    </source>
</evidence>
<name>A0AAD3TWL7_9TREE</name>